<dbReference type="Pfam" id="PF03783">
    <property type="entry name" value="CsgG"/>
    <property type="match status" value="1"/>
</dbReference>
<protein>
    <recommendedName>
        <fullName evidence="2">Flagellar assembly protein T C-terminal domain-containing protein</fullName>
    </recommendedName>
</protein>
<keyword evidence="1" id="KW-0732">Signal</keyword>
<dbReference type="InterPro" id="IPR038165">
    <property type="entry name" value="FlgT_C_sf"/>
</dbReference>
<evidence type="ECO:0000259" key="2">
    <source>
        <dbReference type="Pfam" id="PF16538"/>
    </source>
</evidence>
<dbReference type="InterPro" id="IPR005534">
    <property type="entry name" value="Curli_assmbl/transp-comp_CsgG"/>
</dbReference>
<evidence type="ECO:0000256" key="1">
    <source>
        <dbReference type="SAM" id="SignalP"/>
    </source>
</evidence>
<feature type="chain" id="PRO_5039589857" description="Flagellar assembly protein T C-terminal domain-containing protein" evidence="1">
    <location>
        <begin position="24"/>
        <end position="453"/>
    </location>
</feature>
<dbReference type="Proteomes" id="UP000649604">
    <property type="component" value="Unassembled WGS sequence"/>
</dbReference>
<organism evidence="3 4">
    <name type="scientific">candidate division KSB3 bacterium</name>
    <dbReference type="NCBI Taxonomy" id="2044937"/>
    <lineage>
        <taxon>Bacteria</taxon>
        <taxon>candidate division KSB3</taxon>
    </lineage>
</organism>
<feature type="domain" description="Flagellar assembly protein T C-terminal" evidence="2">
    <location>
        <begin position="169"/>
        <end position="241"/>
    </location>
</feature>
<dbReference type="AlphaFoldDB" id="A0A9D5JZJ9"/>
<dbReference type="Gene3D" id="3.40.50.10610">
    <property type="entry name" value="ABC-type transport auxiliary lipoprotein component"/>
    <property type="match status" value="1"/>
</dbReference>
<evidence type="ECO:0000313" key="4">
    <source>
        <dbReference type="Proteomes" id="UP000649604"/>
    </source>
</evidence>
<gene>
    <name evidence="3" type="ORF">GF339_19060</name>
</gene>
<dbReference type="Gene3D" id="2.60.120.560">
    <property type="entry name" value="Exo-inulinase, domain 1"/>
    <property type="match status" value="1"/>
</dbReference>
<feature type="signal peptide" evidence="1">
    <location>
        <begin position="1"/>
        <end position="23"/>
    </location>
</feature>
<dbReference type="Pfam" id="PF16538">
    <property type="entry name" value="FlgT_C"/>
    <property type="match status" value="1"/>
</dbReference>
<sequence>MKHVVCSLVTVVVFLMCGGTALAQISFAILPIEAKGGVAETNREEAESSLYQYLTESKKYKIIERSRIEEIMEEQAFQMTGATDQAKAVQIGKILGVEKLLASKLYLKAEDQLALSFSVIDVATAEVEFSREVSSYDYSAADHARFCASYIIAEYPLLGSILGQVKDIIVVNLGKNHGLEVGDRLFVARREQLVDEDGEILFQEINRVGILKVTRLDAVRAQTQAVSLNDPENRFQKEDLVSPEPIPHREAILWTEPLLADVVKGELLLDDDMEQRKYLSPTYNNTDDYINGELHLDASHKTSGHVYCYYPIPFDMLENIIIEGVMEFQPIEGHYNRFNVVLRNNGEYHSSDSYNFYWHDEGGFAVYRWRLSNPFDLVELQASPAIHRGEARNTFRIVAYGSKFDWYLNDEFVIGFDDEFLEKGRVGFMVDSGGYATVDDVKIWEAVKQPATD</sequence>
<name>A0A9D5JZJ9_9BACT</name>
<evidence type="ECO:0000313" key="3">
    <source>
        <dbReference type="EMBL" id="MBD3326692.1"/>
    </source>
</evidence>
<dbReference type="GO" id="GO:0030288">
    <property type="term" value="C:outer membrane-bounded periplasmic space"/>
    <property type="evidence" value="ECO:0007669"/>
    <property type="project" value="InterPro"/>
</dbReference>
<reference evidence="3" key="1">
    <citation type="submission" date="2019-11" db="EMBL/GenBank/DDBJ databases">
        <title>Microbial mats filling the niche in hypersaline microbial mats.</title>
        <authorList>
            <person name="Wong H.L."/>
            <person name="Macleod F.I."/>
            <person name="White R.A. III"/>
            <person name="Burns B.P."/>
        </authorList>
    </citation>
    <scope>NUCLEOTIDE SEQUENCE</scope>
    <source>
        <strain evidence="3">Rbin_158</strain>
    </source>
</reference>
<dbReference type="InterPro" id="IPR032388">
    <property type="entry name" value="FlgT_C"/>
</dbReference>
<dbReference type="EMBL" id="WJJP01000619">
    <property type="protein sequence ID" value="MBD3326692.1"/>
    <property type="molecule type" value="Genomic_DNA"/>
</dbReference>
<comment type="caution">
    <text evidence="3">The sequence shown here is derived from an EMBL/GenBank/DDBJ whole genome shotgun (WGS) entry which is preliminary data.</text>
</comment>
<proteinExistence type="predicted"/>
<accession>A0A9D5JZJ9</accession>
<dbReference type="Gene3D" id="2.40.10.410">
    <property type="entry name" value="FlgT, C-terminal domain"/>
    <property type="match status" value="1"/>
</dbReference>